<sequence>MRRAELPIANITTMHCVPPSSSGSLSGYATFQYNGRFSEYIFVEKSSSRRARTGKFAVAGSMEWRVLSRRHGCSLVEFKVDKCRFLSFQRGVSFNIPSRHINYQSTVYRQLHRSRSAPTRLITCLQTGIRYSG</sequence>
<gene>
    <name evidence="1" type="ORF">ANCCAN_14732</name>
</gene>
<protein>
    <submittedName>
        <fullName evidence="1">Uncharacterized protein</fullName>
    </submittedName>
</protein>
<accession>A0A368G4F3</accession>
<organism evidence="1 2">
    <name type="scientific">Ancylostoma caninum</name>
    <name type="common">Dog hookworm</name>
    <dbReference type="NCBI Taxonomy" id="29170"/>
    <lineage>
        <taxon>Eukaryota</taxon>
        <taxon>Metazoa</taxon>
        <taxon>Ecdysozoa</taxon>
        <taxon>Nematoda</taxon>
        <taxon>Chromadorea</taxon>
        <taxon>Rhabditida</taxon>
        <taxon>Rhabditina</taxon>
        <taxon>Rhabditomorpha</taxon>
        <taxon>Strongyloidea</taxon>
        <taxon>Ancylostomatidae</taxon>
        <taxon>Ancylostomatinae</taxon>
        <taxon>Ancylostoma</taxon>
    </lineage>
</organism>
<dbReference type="AlphaFoldDB" id="A0A368G4F3"/>
<evidence type="ECO:0000313" key="1">
    <source>
        <dbReference type="EMBL" id="RCN39331.1"/>
    </source>
</evidence>
<keyword evidence="2" id="KW-1185">Reference proteome</keyword>
<proteinExistence type="predicted"/>
<dbReference type="OrthoDB" id="428658at2759"/>
<dbReference type="Proteomes" id="UP000252519">
    <property type="component" value="Unassembled WGS sequence"/>
</dbReference>
<dbReference type="EMBL" id="JOJR01000344">
    <property type="protein sequence ID" value="RCN39331.1"/>
    <property type="molecule type" value="Genomic_DNA"/>
</dbReference>
<evidence type="ECO:0000313" key="2">
    <source>
        <dbReference type="Proteomes" id="UP000252519"/>
    </source>
</evidence>
<reference evidence="1 2" key="1">
    <citation type="submission" date="2014-10" db="EMBL/GenBank/DDBJ databases">
        <title>Draft genome of the hookworm Ancylostoma caninum.</title>
        <authorList>
            <person name="Mitreva M."/>
        </authorList>
    </citation>
    <scope>NUCLEOTIDE SEQUENCE [LARGE SCALE GENOMIC DNA]</scope>
    <source>
        <strain evidence="1 2">Baltimore</strain>
    </source>
</reference>
<name>A0A368G4F3_ANCCA</name>
<comment type="caution">
    <text evidence="1">The sequence shown here is derived from an EMBL/GenBank/DDBJ whole genome shotgun (WGS) entry which is preliminary data.</text>
</comment>